<name>A0ABT5P0N4_9PSED</name>
<accession>A0ABT5P0N4</accession>
<gene>
    <name evidence="2" type="ORF">M5G11_25965</name>
</gene>
<reference evidence="2 3" key="1">
    <citation type="submission" date="2022-05" db="EMBL/GenBank/DDBJ databases">
        <title>Novel Pseudomonas spp. Isolated from a Rainbow Trout Aquaculture Facility.</title>
        <authorList>
            <person name="Testerman T."/>
            <person name="Graf J."/>
        </authorList>
    </citation>
    <scope>NUCLEOTIDE SEQUENCE [LARGE SCALE GENOMIC DNA]</scope>
    <source>
        <strain evidence="2 3">ID681</strain>
    </source>
</reference>
<dbReference type="Proteomes" id="UP001148203">
    <property type="component" value="Unassembled WGS sequence"/>
</dbReference>
<feature type="domain" description="N-acetyltransferase" evidence="1">
    <location>
        <begin position="1"/>
        <end position="130"/>
    </location>
</feature>
<evidence type="ECO:0000313" key="2">
    <source>
        <dbReference type="EMBL" id="MDD0993970.1"/>
    </source>
</evidence>
<dbReference type="Pfam" id="PF13508">
    <property type="entry name" value="Acetyltransf_7"/>
    <property type="match status" value="1"/>
</dbReference>
<keyword evidence="3" id="KW-1185">Reference proteome</keyword>
<organism evidence="2 3">
    <name type="scientific">Pseudomonas fontis</name>
    <dbReference type="NCBI Taxonomy" id="2942633"/>
    <lineage>
        <taxon>Bacteria</taxon>
        <taxon>Pseudomonadati</taxon>
        <taxon>Pseudomonadota</taxon>
        <taxon>Gammaproteobacteria</taxon>
        <taxon>Pseudomonadales</taxon>
        <taxon>Pseudomonadaceae</taxon>
        <taxon>Pseudomonas</taxon>
    </lineage>
</organism>
<sequence>MSQIRASALTPPERPLLNKFYRSLASPMRASAQGQLWVARAEAIVAALSLTPVPGGHWLTSLLVDPAWRGRGVARQLIAQACIDKLGCIWLFCHPDLEGFYAAQGFERTETLPPVLAERLARYQRSKPLLALARAQSSEEGSSPGNNTSV</sequence>
<dbReference type="EMBL" id="JAMDGY010000117">
    <property type="protein sequence ID" value="MDD0993970.1"/>
    <property type="molecule type" value="Genomic_DNA"/>
</dbReference>
<dbReference type="Gene3D" id="3.40.630.30">
    <property type="match status" value="1"/>
</dbReference>
<protein>
    <submittedName>
        <fullName evidence="2">GNAT family N-acetyltransferase</fullName>
    </submittedName>
</protein>
<dbReference type="CDD" id="cd04301">
    <property type="entry name" value="NAT_SF"/>
    <property type="match status" value="1"/>
</dbReference>
<dbReference type="InterPro" id="IPR016181">
    <property type="entry name" value="Acyl_CoA_acyltransferase"/>
</dbReference>
<dbReference type="RefSeq" id="WP_273909166.1">
    <property type="nucleotide sequence ID" value="NZ_JAMDGX010000005.1"/>
</dbReference>
<proteinExistence type="predicted"/>
<dbReference type="PROSITE" id="PS51186">
    <property type="entry name" value="GNAT"/>
    <property type="match status" value="1"/>
</dbReference>
<comment type="caution">
    <text evidence="2">The sequence shown here is derived from an EMBL/GenBank/DDBJ whole genome shotgun (WGS) entry which is preliminary data.</text>
</comment>
<evidence type="ECO:0000313" key="3">
    <source>
        <dbReference type="Proteomes" id="UP001148203"/>
    </source>
</evidence>
<dbReference type="SUPFAM" id="SSF55729">
    <property type="entry name" value="Acyl-CoA N-acyltransferases (Nat)"/>
    <property type="match status" value="1"/>
</dbReference>
<evidence type="ECO:0000259" key="1">
    <source>
        <dbReference type="PROSITE" id="PS51186"/>
    </source>
</evidence>
<dbReference type="InterPro" id="IPR000182">
    <property type="entry name" value="GNAT_dom"/>
</dbReference>